<keyword evidence="3" id="KW-1185">Reference proteome</keyword>
<evidence type="ECO:0000313" key="3">
    <source>
        <dbReference type="Proteomes" id="UP001454036"/>
    </source>
</evidence>
<evidence type="ECO:0000313" key="2">
    <source>
        <dbReference type="EMBL" id="GAA0140384.1"/>
    </source>
</evidence>
<accession>A0AAV3NLZ6</accession>
<sequence length="150" mass="16824">MKNQKMKPIDDAKETVTIRAINKDKQGQKQVKKTEVTTHNIDSIKHMEKKMIDKGMHRQERHPLDGRPLGLWPKSGHGGKYTWEGPGDIIDNELDPGPISLDENDPNYVDEEVEGRSGVSEYVAGEVDVAKVAQDGVARVDVDHQLQTNM</sequence>
<dbReference type="Proteomes" id="UP001454036">
    <property type="component" value="Unassembled WGS sequence"/>
</dbReference>
<reference evidence="2 3" key="1">
    <citation type="submission" date="2024-01" db="EMBL/GenBank/DDBJ databases">
        <title>The complete chloroplast genome sequence of Lithospermum erythrorhizon: insights into the phylogenetic relationship among Boraginaceae species and the maternal lineages of purple gromwells.</title>
        <authorList>
            <person name="Okada T."/>
            <person name="Watanabe K."/>
        </authorList>
    </citation>
    <scope>NUCLEOTIDE SEQUENCE [LARGE SCALE GENOMIC DNA]</scope>
</reference>
<name>A0AAV3NLZ6_LITER</name>
<comment type="caution">
    <text evidence="2">The sequence shown here is derived from an EMBL/GenBank/DDBJ whole genome shotgun (WGS) entry which is preliminary data.</text>
</comment>
<dbReference type="AlphaFoldDB" id="A0AAV3NLZ6"/>
<proteinExistence type="predicted"/>
<dbReference type="EMBL" id="BAABME010030239">
    <property type="protein sequence ID" value="GAA0140384.1"/>
    <property type="molecule type" value="Genomic_DNA"/>
</dbReference>
<protein>
    <submittedName>
        <fullName evidence="2">Uncharacterized protein</fullName>
    </submittedName>
</protein>
<feature type="region of interest" description="Disordered" evidence="1">
    <location>
        <begin position="23"/>
        <end position="44"/>
    </location>
</feature>
<evidence type="ECO:0000256" key="1">
    <source>
        <dbReference type="SAM" id="MobiDB-lite"/>
    </source>
</evidence>
<organism evidence="2 3">
    <name type="scientific">Lithospermum erythrorhizon</name>
    <name type="common">Purple gromwell</name>
    <name type="synonym">Lithospermum officinale var. erythrorhizon</name>
    <dbReference type="NCBI Taxonomy" id="34254"/>
    <lineage>
        <taxon>Eukaryota</taxon>
        <taxon>Viridiplantae</taxon>
        <taxon>Streptophyta</taxon>
        <taxon>Embryophyta</taxon>
        <taxon>Tracheophyta</taxon>
        <taxon>Spermatophyta</taxon>
        <taxon>Magnoliopsida</taxon>
        <taxon>eudicotyledons</taxon>
        <taxon>Gunneridae</taxon>
        <taxon>Pentapetalae</taxon>
        <taxon>asterids</taxon>
        <taxon>lamiids</taxon>
        <taxon>Boraginales</taxon>
        <taxon>Boraginaceae</taxon>
        <taxon>Boraginoideae</taxon>
        <taxon>Lithospermeae</taxon>
        <taxon>Lithospermum</taxon>
    </lineage>
</organism>
<feature type="region of interest" description="Disordered" evidence="1">
    <location>
        <begin position="58"/>
        <end position="106"/>
    </location>
</feature>
<gene>
    <name evidence="2" type="ORF">LIER_42616</name>
</gene>